<dbReference type="Gene3D" id="1.10.150.130">
    <property type="match status" value="1"/>
</dbReference>
<protein>
    <submittedName>
        <fullName evidence="9">Site-specific tyrosine recombinase XerD</fullName>
    </submittedName>
</protein>
<dbReference type="GO" id="GO:0006310">
    <property type="term" value="P:DNA recombination"/>
    <property type="evidence" value="ECO:0007669"/>
    <property type="project" value="UniProtKB-KW"/>
</dbReference>
<gene>
    <name evidence="9" type="primary">xerD_4</name>
    <name evidence="9" type="ORF">PEC302110_27260</name>
</gene>
<dbReference type="GO" id="GO:0007059">
    <property type="term" value="P:chromosome segregation"/>
    <property type="evidence" value="ECO:0007669"/>
    <property type="project" value="UniProtKB-KW"/>
</dbReference>
<keyword evidence="4" id="KW-0233">DNA recombination</keyword>
<dbReference type="KEGG" id="parl:PEC302110_27260"/>
<reference evidence="10" key="1">
    <citation type="journal article" date="2024" name="Int. J. Syst. Evol. Microbiol.">
        <title>Pectobacterium araliae sp. nov., a pathogen causing bacterial soft rot of Japanese angelica tree in Japan.</title>
        <authorList>
            <person name="Sawada H."/>
            <person name="Someya N."/>
            <person name="Morohoshi T."/>
            <person name="Ono M."/>
            <person name="Satou M."/>
        </authorList>
    </citation>
    <scope>NUCLEOTIDE SEQUENCE [LARGE SCALE GENOMIC DNA]</scope>
    <source>
        <strain evidence="10">MAFF 302110</strain>
    </source>
</reference>
<dbReference type="EMBL" id="AP028908">
    <property type="protein sequence ID" value="BES85629.1"/>
    <property type="molecule type" value="Genomic_DNA"/>
</dbReference>
<dbReference type="InterPro" id="IPR044068">
    <property type="entry name" value="CB"/>
</dbReference>
<dbReference type="PROSITE" id="PS51900">
    <property type="entry name" value="CB"/>
    <property type="match status" value="1"/>
</dbReference>
<dbReference type="Pfam" id="PF02899">
    <property type="entry name" value="Phage_int_SAM_1"/>
    <property type="match status" value="1"/>
</dbReference>
<evidence type="ECO:0000259" key="7">
    <source>
        <dbReference type="PROSITE" id="PS51898"/>
    </source>
</evidence>
<dbReference type="InterPro" id="IPR002104">
    <property type="entry name" value="Integrase_catalytic"/>
</dbReference>
<dbReference type="Proteomes" id="UP001377830">
    <property type="component" value="Chromosome"/>
</dbReference>
<dbReference type="PROSITE" id="PS51898">
    <property type="entry name" value="TYR_RECOMBINASE"/>
    <property type="match status" value="1"/>
</dbReference>
<dbReference type="Pfam" id="PF00589">
    <property type="entry name" value="Phage_integrase"/>
    <property type="match status" value="1"/>
</dbReference>
<evidence type="ECO:0000256" key="6">
    <source>
        <dbReference type="SAM" id="MobiDB-lite"/>
    </source>
</evidence>
<dbReference type="RefSeq" id="WP_261850233.1">
    <property type="nucleotide sequence ID" value="NZ_AP028908.1"/>
</dbReference>
<evidence type="ECO:0000256" key="4">
    <source>
        <dbReference type="ARBA" id="ARBA00023172"/>
    </source>
</evidence>
<dbReference type="SUPFAM" id="SSF56349">
    <property type="entry name" value="DNA breaking-rejoining enzymes"/>
    <property type="match status" value="1"/>
</dbReference>
<evidence type="ECO:0000313" key="10">
    <source>
        <dbReference type="Proteomes" id="UP001377830"/>
    </source>
</evidence>
<evidence type="ECO:0000313" key="9">
    <source>
        <dbReference type="EMBL" id="BES85629.1"/>
    </source>
</evidence>
<dbReference type="GO" id="GO:0003677">
    <property type="term" value="F:DNA binding"/>
    <property type="evidence" value="ECO:0007669"/>
    <property type="project" value="UniProtKB-UniRule"/>
</dbReference>
<evidence type="ECO:0000256" key="5">
    <source>
        <dbReference type="PROSITE-ProRule" id="PRU01248"/>
    </source>
</evidence>
<keyword evidence="10" id="KW-1185">Reference proteome</keyword>
<dbReference type="AlphaFoldDB" id="A0AAN0KHM5"/>
<keyword evidence="3 5" id="KW-0238">DNA-binding</keyword>
<keyword evidence="2" id="KW-0229">DNA integration</keyword>
<evidence type="ECO:0000259" key="8">
    <source>
        <dbReference type="PROSITE" id="PS51900"/>
    </source>
</evidence>
<keyword evidence="1" id="KW-0159">Chromosome partition</keyword>
<accession>A0AAN0KHM5</accession>
<name>A0AAN0KHM5_9GAMM</name>
<feature type="region of interest" description="Disordered" evidence="6">
    <location>
        <begin position="314"/>
        <end position="350"/>
    </location>
</feature>
<evidence type="ECO:0000256" key="2">
    <source>
        <dbReference type="ARBA" id="ARBA00022908"/>
    </source>
</evidence>
<dbReference type="InterPro" id="IPR011010">
    <property type="entry name" value="DNA_brk_join_enz"/>
</dbReference>
<dbReference type="GO" id="GO:0015074">
    <property type="term" value="P:DNA integration"/>
    <property type="evidence" value="ECO:0007669"/>
    <property type="project" value="UniProtKB-KW"/>
</dbReference>
<dbReference type="InterPro" id="IPR010998">
    <property type="entry name" value="Integrase_recombinase_N"/>
</dbReference>
<dbReference type="PANTHER" id="PTHR30349">
    <property type="entry name" value="PHAGE INTEGRASE-RELATED"/>
    <property type="match status" value="1"/>
</dbReference>
<dbReference type="PANTHER" id="PTHR30349:SF81">
    <property type="entry name" value="TYROSINE RECOMBINASE XERC"/>
    <property type="match status" value="1"/>
</dbReference>
<dbReference type="InterPro" id="IPR050090">
    <property type="entry name" value="Tyrosine_recombinase_XerCD"/>
</dbReference>
<feature type="compositionally biased region" description="Basic and acidic residues" evidence="6">
    <location>
        <begin position="314"/>
        <end position="326"/>
    </location>
</feature>
<proteinExistence type="predicted"/>
<evidence type="ECO:0000256" key="3">
    <source>
        <dbReference type="ARBA" id="ARBA00023125"/>
    </source>
</evidence>
<dbReference type="InterPro" id="IPR013762">
    <property type="entry name" value="Integrase-like_cat_sf"/>
</dbReference>
<dbReference type="NCBIfam" id="NF002331">
    <property type="entry name" value="PRK01287.1"/>
    <property type="match status" value="1"/>
</dbReference>
<sequence>MTQPKSPTPEALYLSRQTQTLRQHTDHYLEHLSAAGYSPRTHEGYRERLLPFVAWCEDRGLLHAPQVSLSVLEGYQRWLRGYRKADGRPLTAGSQLNRLSAIRMLFRWLLKRHIILYNPADMLTLPKEEKRLPAQVLSVEETGGVLQSVESGTVIGLRNRVILEVLWSTGVRRTEAANLMLSDIDLSRGVMVVRQGKGNKDRVVPLGERACKWLTRYLNHARPELAKRYDSGHLFISQRGKGLARVTLTQMAGKAIRETGHLDKPGACHVFRHSMATQMLENGADTRHIQAILGHEKLETTQIYTRVAIGHLQKVHEQTHPAERKQQARRKKKRDERKPDATTLPDSHKK</sequence>
<dbReference type="Gene3D" id="1.10.443.10">
    <property type="entry name" value="Intergrase catalytic core"/>
    <property type="match status" value="1"/>
</dbReference>
<evidence type="ECO:0000256" key="1">
    <source>
        <dbReference type="ARBA" id="ARBA00022829"/>
    </source>
</evidence>
<feature type="domain" description="Tyr recombinase" evidence="7">
    <location>
        <begin position="132"/>
        <end position="317"/>
    </location>
</feature>
<feature type="domain" description="Core-binding (CB)" evidence="8">
    <location>
        <begin position="19"/>
        <end position="110"/>
    </location>
</feature>
<dbReference type="InterPro" id="IPR004107">
    <property type="entry name" value="Integrase_SAM-like_N"/>
</dbReference>
<organism evidence="9 10">
    <name type="scientific">Pectobacterium araliae</name>
    <dbReference type="NCBI Taxonomy" id="3073862"/>
    <lineage>
        <taxon>Bacteria</taxon>
        <taxon>Pseudomonadati</taxon>
        <taxon>Pseudomonadota</taxon>
        <taxon>Gammaproteobacteria</taxon>
        <taxon>Enterobacterales</taxon>
        <taxon>Pectobacteriaceae</taxon>
        <taxon>Pectobacterium</taxon>
    </lineage>
</organism>